<dbReference type="Proteomes" id="UP000814140">
    <property type="component" value="Unassembled WGS sequence"/>
</dbReference>
<accession>A0ACB8TDA4</accession>
<organism evidence="1 2">
    <name type="scientific">Artomyces pyxidatus</name>
    <dbReference type="NCBI Taxonomy" id="48021"/>
    <lineage>
        <taxon>Eukaryota</taxon>
        <taxon>Fungi</taxon>
        <taxon>Dikarya</taxon>
        <taxon>Basidiomycota</taxon>
        <taxon>Agaricomycotina</taxon>
        <taxon>Agaricomycetes</taxon>
        <taxon>Russulales</taxon>
        <taxon>Auriscalpiaceae</taxon>
        <taxon>Artomyces</taxon>
    </lineage>
</organism>
<evidence type="ECO:0000313" key="2">
    <source>
        <dbReference type="Proteomes" id="UP000814140"/>
    </source>
</evidence>
<gene>
    <name evidence="1" type="ORF">BV25DRAFT_1527273</name>
</gene>
<comment type="caution">
    <text evidence="1">The sequence shown here is derived from an EMBL/GenBank/DDBJ whole genome shotgun (WGS) entry which is preliminary data.</text>
</comment>
<protein>
    <submittedName>
        <fullName evidence="1">Uncharacterized protein</fullName>
    </submittedName>
</protein>
<evidence type="ECO:0000313" key="1">
    <source>
        <dbReference type="EMBL" id="KAI0066291.1"/>
    </source>
</evidence>
<reference evidence="1" key="1">
    <citation type="submission" date="2021-03" db="EMBL/GenBank/DDBJ databases">
        <authorList>
            <consortium name="DOE Joint Genome Institute"/>
            <person name="Ahrendt S."/>
            <person name="Looney B.P."/>
            <person name="Miyauchi S."/>
            <person name="Morin E."/>
            <person name="Drula E."/>
            <person name="Courty P.E."/>
            <person name="Chicoki N."/>
            <person name="Fauchery L."/>
            <person name="Kohler A."/>
            <person name="Kuo A."/>
            <person name="Labutti K."/>
            <person name="Pangilinan J."/>
            <person name="Lipzen A."/>
            <person name="Riley R."/>
            <person name="Andreopoulos W."/>
            <person name="He G."/>
            <person name="Johnson J."/>
            <person name="Barry K.W."/>
            <person name="Grigoriev I.V."/>
            <person name="Nagy L."/>
            <person name="Hibbett D."/>
            <person name="Henrissat B."/>
            <person name="Matheny P.B."/>
            <person name="Labbe J."/>
            <person name="Martin F."/>
        </authorList>
    </citation>
    <scope>NUCLEOTIDE SEQUENCE</scope>
    <source>
        <strain evidence="1">HHB10654</strain>
    </source>
</reference>
<keyword evidence="2" id="KW-1185">Reference proteome</keyword>
<dbReference type="EMBL" id="MU277193">
    <property type="protein sequence ID" value="KAI0066291.1"/>
    <property type="molecule type" value="Genomic_DNA"/>
</dbReference>
<reference evidence="1" key="2">
    <citation type="journal article" date="2022" name="New Phytol.">
        <title>Evolutionary transition to the ectomycorrhizal habit in the genomes of a hyperdiverse lineage of mushroom-forming fungi.</title>
        <authorList>
            <person name="Looney B."/>
            <person name="Miyauchi S."/>
            <person name="Morin E."/>
            <person name="Drula E."/>
            <person name="Courty P.E."/>
            <person name="Kohler A."/>
            <person name="Kuo A."/>
            <person name="LaButti K."/>
            <person name="Pangilinan J."/>
            <person name="Lipzen A."/>
            <person name="Riley R."/>
            <person name="Andreopoulos W."/>
            <person name="He G."/>
            <person name="Johnson J."/>
            <person name="Nolan M."/>
            <person name="Tritt A."/>
            <person name="Barry K.W."/>
            <person name="Grigoriev I.V."/>
            <person name="Nagy L.G."/>
            <person name="Hibbett D."/>
            <person name="Henrissat B."/>
            <person name="Matheny P.B."/>
            <person name="Labbe J."/>
            <person name="Martin F.M."/>
        </authorList>
    </citation>
    <scope>NUCLEOTIDE SEQUENCE</scope>
    <source>
        <strain evidence="1">HHB10654</strain>
    </source>
</reference>
<name>A0ACB8TDA4_9AGAM</name>
<proteinExistence type="predicted"/>
<sequence>MRPDSGDDVFLCDFFHYERLSFWTLGTSTAAPRAAGALPSTRSARFAMPPGTSSGLFSSATFLFYSLSPFAFTLME</sequence>